<evidence type="ECO:0000313" key="2">
    <source>
        <dbReference type="Proteomes" id="UP001409585"/>
    </source>
</evidence>
<dbReference type="RefSeq" id="WP_345425132.1">
    <property type="nucleotide sequence ID" value="NZ_AP031496.1"/>
</dbReference>
<protein>
    <recommendedName>
        <fullName evidence="3">Carrier domain-containing protein</fullName>
    </recommendedName>
</protein>
<dbReference type="Proteomes" id="UP001409585">
    <property type="component" value="Unassembled WGS sequence"/>
</dbReference>
<reference evidence="2" key="1">
    <citation type="journal article" date="2019" name="Int. J. Syst. Evol. Microbiol.">
        <title>The Global Catalogue of Microorganisms (GCM) 10K type strain sequencing project: providing services to taxonomists for standard genome sequencing and annotation.</title>
        <authorList>
            <consortium name="The Broad Institute Genomics Platform"/>
            <consortium name="The Broad Institute Genome Sequencing Center for Infectious Disease"/>
            <person name="Wu L."/>
            <person name="Ma J."/>
        </authorList>
    </citation>
    <scope>NUCLEOTIDE SEQUENCE [LARGE SCALE GENOMIC DNA]</scope>
    <source>
        <strain evidence="2">JCM 19134</strain>
    </source>
</reference>
<evidence type="ECO:0000313" key="1">
    <source>
        <dbReference type="EMBL" id="GAA4950865.1"/>
    </source>
</evidence>
<dbReference type="EMBL" id="BAABLX010000029">
    <property type="protein sequence ID" value="GAA4950865.1"/>
    <property type="molecule type" value="Genomic_DNA"/>
</dbReference>
<dbReference type="InterPro" id="IPR036736">
    <property type="entry name" value="ACP-like_sf"/>
</dbReference>
<accession>A0AAV3U738</accession>
<organism evidence="1 2">
    <name type="scientific">Halioxenophilus aromaticivorans</name>
    <dbReference type="NCBI Taxonomy" id="1306992"/>
    <lineage>
        <taxon>Bacteria</taxon>
        <taxon>Pseudomonadati</taxon>
        <taxon>Pseudomonadota</taxon>
        <taxon>Gammaproteobacteria</taxon>
        <taxon>Alteromonadales</taxon>
        <taxon>Alteromonadaceae</taxon>
        <taxon>Halioxenophilus</taxon>
    </lineage>
</organism>
<evidence type="ECO:0008006" key="3">
    <source>
        <dbReference type="Google" id="ProtNLM"/>
    </source>
</evidence>
<keyword evidence="2" id="KW-1185">Reference proteome</keyword>
<name>A0AAV3U738_9ALTE</name>
<sequence>MLQQNVIRSSLLVALAETSEFAREYIRAVNSSEGTSGPVPERPTANDALIDNLCLVDIGINSVDYCEIIHTLAEQFDVNVDLTHFASRYRIGEVVMGFQSQNL</sequence>
<dbReference type="Gene3D" id="1.10.1200.10">
    <property type="entry name" value="ACP-like"/>
    <property type="match status" value="1"/>
</dbReference>
<comment type="caution">
    <text evidence="1">The sequence shown here is derived from an EMBL/GenBank/DDBJ whole genome shotgun (WGS) entry which is preliminary data.</text>
</comment>
<gene>
    <name evidence="1" type="ORF">GCM10025791_34020</name>
</gene>
<dbReference type="SUPFAM" id="SSF47336">
    <property type="entry name" value="ACP-like"/>
    <property type="match status" value="1"/>
</dbReference>
<dbReference type="AlphaFoldDB" id="A0AAV3U738"/>
<proteinExistence type="predicted"/>